<gene>
    <name evidence="7" type="ordered locus">Mflv_4640</name>
</gene>
<keyword evidence="5 6" id="KW-0233">DNA recombination</keyword>
<reference evidence="7" key="1">
    <citation type="submission" date="2007-04" db="EMBL/GenBank/DDBJ databases">
        <authorList>
            <consortium name="US DOE Joint Genome Institute"/>
            <person name="Copeland A."/>
            <person name="Lucas S."/>
            <person name="Lapidus A."/>
            <person name="Barry K."/>
            <person name="Detter J.C."/>
            <person name="Glavina del Rio T."/>
            <person name="Hammon N."/>
            <person name="Israni S."/>
            <person name="Dalin E."/>
            <person name="Tice H."/>
            <person name="Pitluck S."/>
            <person name="Chain P."/>
            <person name="Malfatti S."/>
            <person name="Shin M."/>
            <person name="Vergez L."/>
            <person name="Schmutz J."/>
            <person name="Larimer F."/>
            <person name="Land M."/>
            <person name="Hauser L."/>
            <person name="Kyrpides N."/>
            <person name="Mikhailova N."/>
            <person name="Miller C."/>
            <person name="Richardson P."/>
        </authorList>
    </citation>
    <scope>NUCLEOTIDE SEQUENCE</scope>
    <source>
        <strain evidence="7">PYR-GCK</strain>
    </source>
</reference>
<dbReference type="KEGG" id="mgi:Mflv_4640"/>
<organism evidence="7">
    <name type="scientific">Mycolicibacterium gilvum (strain PYR-GCK)</name>
    <name type="common">Mycobacterium gilvum (strain PYR-GCK)</name>
    <dbReference type="NCBI Taxonomy" id="350054"/>
    <lineage>
        <taxon>Bacteria</taxon>
        <taxon>Bacillati</taxon>
        <taxon>Actinomycetota</taxon>
        <taxon>Actinomycetes</taxon>
        <taxon>Mycobacteriales</taxon>
        <taxon>Mycobacteriaceae</taxon>
        <taxon>Mycolicibacterium</taxon>
    </lineage>
</organism>
<reference evidence="7" key="2">
    <citation type="journal article" date="2013" name="PLoS ONE">
        <title>A Gene Expression Study of the Activities of Aromatic Ring-Cleavage Dioxygenases in Mycobacterium gilvum PYR-GCK to Changes in Salinity and pH during Pyrene Degradation.</title>
        <authorList>
            <person name="Badejo A.C."/>
            <person name="Badejo A.O."/>
            <person name="Shin K.H."/>
            <person name="Chai Y.G."/>
        </authorList>
    </citation>
    <scope>NUCLEOTIDE SEQUENCE [LARGE SCALE GENOMIC DNA]</scope>
    <source>
        <strain evidence="7">PYR-GCK</strain>
    </source>
</reference>
<accession>A4TFH3</accession>
<dbReference type="HOGENOM" id="CLU_036805_2_2_11"/>
<dbReference type="InterPro" id="IPR001207">
    <property type="entry name" value="Transposase_mutator"/>
</dbReference>
<dbReference type="AlphaFoldDB" id="A4TFH3"/>
<evidence type="ECO:0000256" key="1">
    <source>
        <dbReference type="ARBA" id="ARBA00002190"/>
    </source>
</evidence>
<dbReference type="STRING" id="350054.Mflv_4640"/>
<comment type="function">
    <text evidence="1 6">Required for the transposition of the insertion element.</text>
</comment>
<dbReference type="PANTHER" id="PTHR33217">
    <property type="entry name" value="TRANSPOSASE FOR INSERTION SEQUENCE ELEMENT IS1081"/>
    <property type="match status" value="1"/>
</dbReference>
<keyword evidence="3 6" id="KW-0815">Transposition</keyword>
<evidence type="ECO:0000256" key="4">
    <source>
        <dbReference type="ARBA" id="ARBA00023125"/>
    </source>
</evidence>
<evidence type="ECO:0000256" key="2">
    <source>
        <dbReference type="ARBA" id="ARBA00010961"/>
    </source>
</evidence>
<dbReference type="GO" id="GO:0003677">
    <property type="term" value="F:DNA binding"/>
    <property type="evidence" value="ECO:0007669"/>
    <property type="project" value="UniProtKB-UniRule"/>
</dbReference>
<evidence type="ECO:0000256" key="5">
    <source>
        <dbReference type="ARBA" id="ARBA00023172"/>
    </source>
</evidence>
<dbReference type="PANTHER" id="PTHR33217:SF7">
    <property type="entry name" value="TRANSPOSASE FOR INSERTION SEQUENCE ELEMENT IS1081"/>
    <property type="match status" value="1"/>
</dbReference>
<keyword evidence="6" id="KW-0814">Transposable element</keyword>
<sequence>MAVASYELFSSTEILGRLAMEKMLAGLSTRRYPVGLEPVGVQITEKATATSKSAVSRRFVAMTETALAELLSRDLSGLDLVALMIDGVHFAESCCVVALGIDIEGTKHPLALVEGSTENATLVTELLVDLRERGLDVTRAMLVGLDGSKALRKAVLDVLDHPVIQRCQLHKVRNVKDHLPQRLRTTVGRRMTDAYHAGSALEAEAALLALAKELDRTHPSAAASLREGLDETLTVLRLGVPPTLARTLRSTNCIESMISVCREHAGNVKRWRDGQMALRWCAAGMVEAGKQFRRVNGHLHLPALRAALEREVAEHVVPVVHNDQVSAA</sequence>
<keyword evidence="4 6" id="KW-0238">DNA-binding</keyword>
<dbReference type="GO" id="GO:0006313">
    <property type="term" value="P:DNA transposition"/>
    <property type="evidence" value="ECO:0007669"/>
    <property type="project" value="UniProtKB-UniRule"/>
</dbReference>
<evidence type="ECO:0000256" key="3">
    <source>
        <dbReference type="ARBA" id="ARBA00022578"/>
    </source>
</evidence>
<protein>
    <recommendedName>
        <fullName evidence="6">Mutator family transposase</fullName>
    </recommendedName>
</protein>
<proteinExistence type="inferred from homology"/>
<evidence type="ECO:0000313" key="7">
    <source>
        <dbReference type="EMBL" id="ABP47108.1"/>
    </source>
</evidence>
<name>A4TFH3_MYCGI</name>
<dbReference type="EMBL" id="CP000656">
    <property type="protein sequence ID" value="ABP47108.1"/>
    <property type="molecule type" value="Genomic_DNA"/>
</dbReference>
<dbReference type="GO" id="GO:0004803">
    <property type="term" value="F:transposase activity"/>
    <property type="evidence" value="ECO:0007669"/>
    <property type="project" value="UniProtKB-UniRule"/>
</dbReference>
<dbReference type="Pfam" id="PF00872">
    <property type="entry name" value="Transposase_mut"/>
    <property type="match status" value="1"/>
</dbReference>
<comment type="similarity">
    <text evidence="2 6">Belongs to the transposase mutator family.</text>
</comment>
<evidence type="ECO:0000256" key="6">
    <source>
        <dbReference type="RuleBase" id="RU365089"/>
    </source>
</evidence>
<dbReference type="NCBIfam" id="NF033543">
    <property type="entry name" value="transpos_IS256"/>
    <property type="match status" value="1"/>
</dbReference>